<keyword evidence="9 16" id="KW-0072">Autophagy</keyword>
<evidence type="ECO:0000256" key="14">
    <source>
        <dbReference type="ARBA" id="ARBA00037813"/>
    </source>
</evidence>
<evidence type="ECO:0000256" key="15">
    <source>
        <dbReference type="PIRSR" id="PIRSR604241-50"/>
    </source>
</evidence>
<evidence type="ECO:0000256" key="1">
    <source>
        <dbReference type="ARBA" id="ARBA00003307"/>
    </source>
</evidence>
<accession>A0A6D2JXI1</accession>
<dbReference type="GO" id="GO:0005874">
    <property type="term" value="C:microtubule"/>
    <property type="evidence" value="ECO:0007669"/>
    <property type="project" value="UniProtKB-KW"/>
</dbReference>
<dbReference type="OrthoDB" id="6738456at2759"/>
<keyword evidence="10" id="KW-0472">Membrane</keyword>
<evidence type="ECO:0000256" key="10">
    <source>
        <dbReference type="ARBA" id="ARBA00023136"/>
    </source>
</evidence>
<keyword evidence="8" id="KW-0813">Transport</keyword>
<dbReference type="Proteomes" id="UP000467841">
    <property type="component" value="Unassembled WGS sequence"/>
</dbReference>
<keyword evidence="11" id="KW-0206">Cytoskeleton</keyword>
<organism evidence="17 18">
    <name type="scientific">Microthlaspi erraticum</name>
    <dbReference type="NCBI Taxonomy" id="1685480"/>
    <lineage>
        <taxon>Eukaryota</taxon>
        <taxon>Viridiplantae</taxon>
        <taxon>Streptophyta</taxon>
        <taxon>Embryophyta</taxon>
        <taxon>Tracheophyta</taxon>
        <taxon>Spermatophyta</taxon>
        <taxon>Magnoliopsida</taxon>
        <taxon>eudicotyledons</taxon>
        <taxon>Gunneridae</taxon>
        <taxon>Pentapetalae</taxon>
        <taxon>rosids</taxon>
        <taxon>malvids</taxon>
        <taxon>Brassicales</taxon>
        <taxon>Brassicaceae</taxon>
        <taxon>Coluteocarpeae</taxon>
        <taxon>Microthlaspi</taxon>
    </lineage>
</organism>
<dbReference type="GO" id="GO:0031410">
    <property type="term" value="C:cytoplasmic vesicle"/>
    <property type="evidence" value="ECO:0007669"/>
    <property type="project" value="UniProtKB-KW"/>
</dbReference>
<evidence type="ECO:0000256" key="13">
    <source>
        <dbReference type="ARBA" id="ARBA00023329"/>
    </source>
</evidence>
<reference evidence="17" key="1">
    <citation type="submission" date="2020-01" db="EMBL/GenBank/DDBJ databases">
        <authorList>
            <person name="Mishra B."/>
        </authorList>
    </citation>
    <scope>NUCLEOTIDE SEQUENCE [LARGE SCALE GENOMIC DNA]</scope>
</reference>
<keyword evidence="12 15" id="KW-0449">Lipoprotein</keyword>
<evidence type="ECO:0000256" key="8">
    <source>
        <dbReference type="ARBA" id="ARBA00022927"/>
    </source>
</evidence>
<keyword evidence="6" id="KW-0493">Microtubule</keyword>
<proteinExistence type="inferred from homology"/>
<keyword evidence="8" id="KW-0653">Protein transport</keyword>
<evidence type="ECO:0000256" key="16">
    <source>
        <dbReference type="RuleBase" id="RU004384"/>
    </source>
</evidence>
<evidence type="ECO:0000313" key="17">
    <source>
        <dbReference type="EMBL" id="CAA7044614.1"/>
    </source>
</evidence>
<gene>
    <name evidence="17" type="ORF">MERR_LOCUS31849</name>
</gene>
<feature type="lipid moiety-binding region" description="Phosphatidylserine amidated glycine; alternate" evidence="15">
    <location>
        <position position="117"/>
    </location>
</feature>
<keyword evidence="13" id="KW-0968">Cytoplasmic vesicle</keyword>
<dbReference type="Pfam" id="PF02991">
    <property type="entry name" value="ATG8"/>
    <property type="match status" value="1"/>
</dbReference>
<evidence type="ECO:0000256" key="2">
    <source>
        <dbReference type="ARBA" id="ARBA00004245"/>
    </source>
</evidence>
<evidence type="ECO:0000256" key="7">
    <source>
        <dbReference type="ARBA" id="ARBA00022786"/>
    </source>
</evidence>
<sequence length="122" mass="14013">MNKSSFKQEHDFEKRKAEALKIREKYPDRIPVIVEKAEQSDVPDIDKKKYLVPADLTVGQFVYVVRKRVHLSAEKAIFIFVDNVLPPTGAMMSSIYDEKKDEDGFLYVTYSGENTFGSSMDL</sequence>
<evidence type="ECO:0000256" key="11">
    <source>
        <dbReference type="ARBA" id="ARBA00023212"/>
    </source>
</evidence>
<dbReference type="CDD" id="cd16128">
    <property type="entry name" value="Ubl_ATG8"/>
    <property type="match status" value="1"/>
</dbReference>
<evidence type="ECO:0000313" key="18">
    <source>
        <dbReference type="Proteomes" id="UP000467841"/>
    </source>
</evidence>
<evidence type="ECO:0000256" key="5">
    <source>
        <dbReference type="ARBA" id="ARBA00022554"/>
    </source>
</evidence>
<keyword evidence="11" id="KW-0963">Cytoplasm</keyword>
<comment type="caution">
    <text evidence="17">The sequence shown here is derived from an EMBL/GenBank/DDBJ whole genome shotgun (WGS) entry which is preliminary data.</text>
</comment>
<evidence type="ECO:0000256" key="9">
    <source>
        <dbReference type="ARBA" id="ARBA00023006"/>
    </source>
</evidence>
<dbReference type="PANTHER" id="PTHR10969">
    <property type="entry name" value="MICROTUBULE-ASSOCIATED PROTEINS 1A/1B LIGHT CHAIN 3-RELATED"/>
    <property type="match status" value="1"/>
</dbReference>
<evidence type="ECO:0000256" key="12">
    <source>
        <dbReference type="ARBA" id="ARBA00023288"/>
    </source>
</evidence>
<evidence type="ECO:0000256" key="3">
    <source>
        <dbReference type="ARBA" id="ARBA00004512"/>
    </source>
</evidence>
<keyword evidence="5" id="KW-0926">Vacuole</keyword>
<comment type="similarity">
    <text evidence="4 16">Belongs to the ATG8 family.</text>
</comment>
<dbReference type="GO" id="GO:0000421">
    <property type="term" value="C:autophagosome membrane"/>
    <property type="evidence" value="ECO:0007669"/>
    <property type="project" value="UniProtKB-SubCell"/>
</dbReference>
<keyword evidence="18" id="KW-1185">Reference proteome</keyword>
<keyword evidence="7" id="KW-0833">Ubl conjugation pathway</keyword>
<dbReference type="GO" id="GO:0006914">
    <property type="term" value="P:autophagy"/>
    <property type="evidence" value="ECO:0007669"/>
    <property type="project" value="UniProtKB-KW"/>
</dbReference>
<dbReference type="GO" id="GO:0015031">
    <property type="term" value="P:protein transport"/>
    <property type="evidence" value="ECO:0007669"/>
    <property type="project" value="UniProtKB-KW"/>
</dbReference>
<evidence type="ECO:0000256" key="4">
    <source>
        <dbReference type="ARBA" id="ARBA00007293"/>
    </source>
</evidence>
<comment type="function">
    <text evidence="1">Ubiquitin-like modifier involved in autophagosomes formation. May mediate the delivery of the autophagosomes to the vacuole via the microtubule cytoskeleton.</text>
</comment>
<dbReference type="InterPro" id="IPR004241">
    <property type="entry name" value="Atg8-like"/>
</dbReference>
<dbReference type="InterPro" id="IPR029071">
    <property type="entry name" value="Ubiquitin-like_domsf"/>
</dbReference>
<evidence type="ECO:0000256" key="6">
    <source>
        <dbReference type="ARBA" id="ARBA00022701"/>
    </source>
</evidence>
<dbReference type="Gene3D" id="3.10.20.90">
    <property type="entry name" value="Phosphatidylinositol 3-kinase Catalytic Subunit, Chain A, domain 1"/>
    <property type="match status" value="1"/>
</dbReference>
<dbReference type="FunFam" id="3.10.20.90:FF:000010">
    <property type="entry name" value="Autophagy-related protein"/>
    <property type="match status" value="1"/>
</dbReference>
<name>A0A6D2JXI1_9BRAS</name>
<dbReference type="EMBL" id="CACVBM020001305">
    <property type="protein sequence ID" value="CAA7044614.1"/>
    <property type="molecule type" value="Genomic_DNA"/>
</dbReference>
<dbReference type="SUPFAM" id="SSF54236">
    <property type="entry name" value="Ubiquitin-like"/>
    <property type="match status" value="1"/>
</dbReference>
<comment type="subcellular location">
    <subcellularLocation>
        <location evidence="2">Cytoplasm</location>
        <location evidence="2">Cytoskeleton</location>
    </subcellularLocation>
    <subcellularLocation>
        <location evidence="3">Cytoplasmic vesicle</location>
        <location evidence="3">Autophagosome membrane</location>
        <topology evidence="3">Lipid-anchor</topology>
    </subcellularLocation>
    <subcellularLocation>
        <location evidence="14">Vacuole membrane</location>
    </subcellularLocation>
</comment>
<protein>
    <recommendedName>
        <fullName evidence="16">Autophagy-related protein</fullName>
    </recommendedName>
</protein>
<dbReference type="AlphaFoldDB" id="A0A6D2JXI1"/>